<sequence>MATIYQVDAFTDQLFKGNPAGVMLLENGFLEEDLMQNIVKEMNVSEVAFVVPREKEFDIRFFTPKAEVPLCGHATLSAAHILFETEYVSSSETIRFNAMKDVLEITSIGGKLQMKFPEYELRPISILAADQNLLNINVEEAFGVTNNWKLLVLSSEEELQKFVPQAKQLQDLGLGQSIFTAASNTPDRDIVCRCFVPNLGILEDPVTGSAHCALGVYWSKKLNTSFLKSEQISERKGQLKLEMKQGSVFILGEAKTVFKAEFYI</sequence>
<dbReference type="eggNOG" id="COG0384">
    <property type="taxonomic scope" value="Bacteria"/>
</dbReference>
<dbReference type="Pfam" id="PF02567">
    <property type="entry name" value="PhzC-PhzF"/>
    <property type="match status" value="1"/>
</dbReference>
<reference evidence="4" key="2">
    <citation type="submission" date="2012-09" db="EMBL/GenBank/DDBJ databases">
        <title>The complete sequence of Psychroflexus torquis an extreme psychrophile from sea-ice that is stimulated by light.</title>
        <authorList>
            <person name="Feng S."/>
            <person name="Powell S.M."/>
            <person name="Bowman J.P."/>
        </authorList>
    </citation>
    <scope>NUCLEOTIDE SEQUENCE [LARGE SCALE GENOMIC DNA]</scope>
    <source>
        <strain evidence="4">ATCC 700755</strain>
    </source>
</reference>
<keyword evidence="2" id="KW-0413">Isomerase</keyword>
<dbReference type="RefSeq" id="WP_015024775.1">
    <property type="nucleotide sequence ID" value="NC_018721.1"/>
</dbReference>
<feature type="active site" evidence="3">
    <location>
        <position position="46"/>
    </location>
</feature>
<name>K4IFP4_PSYTT</name>
<protein>
    <submittedName>
        <fullName evidence="4">Phenazine biosynthesis-like protein PhzC/PhzF</fullName>
    </submittedName>
</protein>
<dbReference type="Proteomes" id="UP000008514">
    <property type="component" value="Chromosome"/>
</dbReference>
<comment type="similarity">
    <text evidence="1">Belongs to the PhzF family.</text>
</comment>
<dbReference type="GO" id="GO:0016853">
    <property type="term" value="F:isomerase activity"/>
    <property type="evidence" value="ECO:0007669"/>
    <property type="project" value="UniProtKB-KW"/>
</dbReference>
<dbReference type="Gene3D" id="3.10.310.10">
    <property type="entry name" value="Diaminopimelate Epimerase, Chain A, domain 1"/>
    <property type="match status" value="2"/>
</dbReference>
<evidence type="ECO:0000256" key="2">
    <source>
        <dbReference type="ARBA" id="ARBA00023235"/>
    </source>
</evidence>
<dbReference type="PANTHER" id="PTHR13774:SF17">
    <property type="entry name" value="PHENAZINE BIOSYNTHESIS-LIKE DOMAIN-CONTAINING PROTEIN"/>
    <property type="match status" value="1"/>
</dbReference>
<dbReference type="SUPFAM" id="SSF54506">
    <property type="entry name" value="Diaminopimelate epimerase-like"/>
    <property type="match status" value="1"/>
</dbReference>
<evidence type="ECO:0000313" key="4">
    <source>
        <dbReference type="EMBL" id="AFU69204.1"/>
    </source>
</evidence>
<evidence type="ECO:0000256" key="3">
    <source>
        <dbReference type="PIRSR" id="PIRSR016184-1"/>
    </source>
</evidence>
<dbReference type="PANTHER" id="PTHR13774">
    <property type="entry name" value="PHENAZINE BIOSYNTHESIS PROTEIN"/>
    <property type="match status" value="1"/>
</dbReference>
<dbReference type="AlphaFoldDB" id="K4IFP4"/>
<proteinExistence type="inferred from homology"/>
<dbReference type="OrthoDB" id="9788221at2"/>
<evidence type="ECO:0000313" key="5">
    <source>
        <dbReference type="Proteomes" id="UP000008514"/>
    </source>
</evidence>
<dbReference type="HOGENOM" id="CLU_048756_2_2_10"/>
<dbReference type="PIRSF" id="PIRSF016184">
    <property type="entry name" value="PhzC_PhzF"/>
    <property type="match status" value="1"/>
</dbReference>
<dbReference type="KEGG" id="ptq:P700755_002438"/>
<dbReference type="InterPro" id="IPR003719">
    <property type="entry name" value="Phenazine_PhzF-like"/>
</dbReference>
<dbReference type="EMBL" id="CP003879">
    <property type="protein sequence ID" value="AFU69204.1"/>
    <property type="molecule type" value="Genomic_DNA"/>
</dbReference>
<evidence type="ECO:0000256" key="1">
    <source>
        <dbReference type="ARBA" id="ARBA00008270"/>
    </source>
</evidence>
<dbReference type="GO" id="GO:0005737">
    <property type="term" value="C:cytoplasm"/>
    <property type="evidence" value="ECO:0007669"/>
    <property type="project" value="TreeGrafter"/>
</dbReference>
<keyword evidence="5" id="KW-1185">Reference proteome</keyword>
<organism evidence="4 5">
    <name type="scientific">Psychroflexus torquis (strain ATCC 700755 / CIP 106069 / ACAM 623)</name>
    <dbReference type="NCBI Taxonomy" id="313595"/>
    <lineage>
        <taxon>Bacteria</taxon>
        <taxon>Pseudomonadati</taxon>
        <taxon>Bacteroidota</taxon>
        <taxon>Flavobacteriia</taxon>
        <taxon>Flavobacteriales</taxon>
        <taxon>Flavobacteriaceae</taxon>
        <taxon>Psychroflexus</taxon>
    </lineage>
</organism>
<accession>K4IFP4</accession>
<reference evidence="4" key="1">
    <citation type="submission" date="2006-03" db="EMBL/GenBank/DDBJ databases">
        <authorList>
            <person name="Bowman J."/>
            <person name="Ferriera S."/>
            <person name="Johnson J."/>
            <person name="Kravitz S."/>
            <person name="Halpern A."/>
            <person name="Remington K."/>
            <person name="Beeson K."/>
            <person name="Tran B."/>
            <person name="Rogers Y.-H."/>
            <person name="Friedman R."/>
            <person name="Venter J.C."/>
        </authorList>
    </citation>
    <scope>NUCLEOTIDE SEQUENCE [LARGE SCALE GENOMIC DNA]</scope>
    <source>
        <strain evidence="4">ATCC 700755</strain>
    </source>
</reference>
<dbReference type="STRING" id="313595.P700755_002438"/>
<gene>
    <name evidence="4" type="ordered locus">P700755_002438</name>
</gene>
<dbReference type="NCBIfam" id="TIGR00654">
    <property type="entry name" value="PhzF_family"/>
    <property type="match status" value="1"/>
</dbReference>